<dbReference type="AlphaFoldDB" id="A0A9N9PIL8"/>
<evidence type="ECO:0000313" key="1">
    <source>
        <dbReference type="EMBL" id="CAG8820062.1"/>
    </source>
</evidence>
<evidence type="ECO:0000313" key="2">
    <source>
        <dbReference type="Proteomes" id="UP000789405"/>
    </source>
</evidence>
<proteinExistence type="predicted"/>
<name>A0A9N9PIL8_9GLOM</name>
<feature type="non-terminal residue" evidence="1">
    <location>
        <position position="1"/>
    </location>
</feature>
<dbReference type="EMBL" id="CAJVPY010058797">
    <property type="protein sequence ID" value="CAG8820062.1"/>
    <property type="molecule type" value="Genomic_DNA"/>
</dbReference>
<comment type="caution">
    <text evidence="1">The sequence shown here is derived from an EMBL/GenBank/DDBJ whole genome shotgun (WGS) entry which is preliminary data.</text>
</comment>
<dbReference type="OrthoDB" id="2304201at2759"/>
<feature type="non-terminal residue" evidence="1">
    <location>
        <position position="61"/>
    </location>
</feature>
<accession>A0A9N9PIL8</accession>
<gene>
    <name evidence="1" type="ORF">DERYTH_LOCUS26885</name>
</gene>
<protein>
    <submittedName>
        <fullName evidence="1">5769_t:CDS:1</fullName>
    </submittedName>
</protein>
<sequence length="61" mass="7263">LEFYYKDESALAVWKKAKNLSKFNETDLFGHLHSFVIQERLTKSTITHISQNWYSIEKLNT</sequence>
<organism evidence="1 2">
    <name type="scientific">Dentiscutata erythropus</name>
    <dbReference type="NCBI Taxonomy" id="1348616"/>
    <lineage>
        <taxon>Eukaryota</taxon>
        <taxon>Fungi</taxon>
        <taxon>Fungi incertae sedis</taxon>
        <taxon>Mucoromycota</taxon>
        <taxon>Glomeromycotina</taxon>
        <taxon>Glomeromycetes</taxon>
        <taxon>Diversisporales</taxon>
        <taxon>Gigasporaceae</taxon>
        <taxon>Dentiscutata</taxon>
    </lineage>
</organism>
<reference evidence="1" key="1">
    <citation type="submission" date="2021-06" db="EMBL/GenBank/DDBJ databases">
        <authorList>
            <person name="Kallberg Y."/>
            <person name="Tangrot J."/>
            <person name="Rosling A."/>
        </authorList>
    </citation>
    <scope>NUCLEOTIDE SEQUENCE</scope>
    <source>
        <strain evidence="1">MA453B</strain>
    </source>
</reference>
<dbReference type="Proteomes" id="UP000789405">
    <property type="component" value="Unassembled WGS sequence"/>
</dbReference>
<keyword evidence="2" id="KW-1185">Reference proteome</keyword>